<dbReference type="EMBL" id="JANAVW010000001">
    <property type="protein sequence ID" value="MDT0131945.1"/>
    <property type="molecule type" value="Genomic_DNA"/>
</dbReference>
<evidence type="ECO:0000313" key="3">
    <source>
        <dbReference type="Proteomes" id="UP001252207"/>
    </source>
</evidence>
<comment type="caution">
    <text evidence="2">The sequence shown here is derived from an EMBL/GenBank/DDBJ whole genome shotgun (WGS) entry which is preliminary data.</text>
</comment>
<reference evidence="2 3" key="1">
    <citation type="submission" date="2022-06" db="EMBL/GenBank/DDBJ databases">
        <title>Chromosome and plasmid sequencings of Enterobacteriales species co-exiting double carbapenemases.</title>
        <authorList>
            <person name="Fu Y."/>
        </authorList>
    </citation>
    <scope>NUCLEOTIDE SEQUENCE [LARGE SCALE GENOMIC DNA]</scope>
    <source>
        <strain evidence="2 3">21030615019</strain>
    </source>
</reference>
<keyword evidence="3" id="KW-1185">Reference proteome</keyword>
<dbReference type="InterPro" id="IPR038765">
    <property type="entry name" value="Papain-like_cys_pep_sf"/>
</dbReference>
<dbReference type="SUPFAM" id="SSF54001">
    <property type="entry name" value="Cysteine proteinases"/>
    <property type="match status" value="1"/>
</dbReference>
<dbReference type="PANTHER" id="PTHR11786">
    <property type="entry name" value="N-HYDROXYARYLAMINE O-ACETYLTRANSFERASE"/>
    <property type="match status" value="1"/>
</dbReference>
<dbReference type="GeneID" id="89488289"/>
<sequence>MNNDVNEYLRRVKVSPSKLSKLEFLFRLHHAHFYSIPFENIDMKRNALESISTQDVMKRIIYSNRGGMCFELSILIKFVFKHFGYNYGIRLGRVLTPKITPATHQFFIVNIDGDKWIFDVGYGAKGPRSLLKLSDGYLHEHPFLSSRVERHNEHGWIVSIKENSQPNANWENIYSFHDIEVLKQDVEMAYFYILHSSNSLLNKNVVVSLPKEMGRISIRNNVFTEVKGHCASNINITNKHMMSDLLFERFGIDIPSSLLTN</sequence>
<protein>
    <submittedName>
        <fullName evidence="2">Arylamine N-acetyltransferase</fullName>
    </submittedName>
</protein>
<dbReference type="Gene3D" id="3.30.2140.20">
    <property type="match status" value="1"/>
</dbReference>
<name>A0ABU2ITS0_9GAMM</name>
<dbReference type="Proteomes" id="UP001252207">
    <property type="component" value="Unassembled WGS sequence"/>
</dbReference>
<dbReference type="InterPro" id="IPR001447">
    <property type="entry name" value="Arylamine_N-AcTrfase"/>
</dbReference>
<proteinExistence type="inferred from homology"/>
<dbReference type="InterPro" id="IPR053710">
    <property type="entry name" value="Arylamine_NAT_domain_sf"/>
</dbReference>
<evidence type="ECO:0000313" key="2">
    <source>
        <dbReference type="EMBL" id="MDT0131945.1"/>
    </source>
</evidence>
<dbReference type="PANTHER" id="PTHR11786:SF0">
    <property type="entry name" value="ARYLAMINE N-ACETYLTRANSFERASE 4-RELATED"/>
    <property type="match status" value="1"/>
</dbReference>
<dbReference type="Pfam" id="PF00797">
    <property type="entry name" value="Acetyltransf_2"/>
    <property type="match status" value="1"/>
</dbReference>
<comment type="similarity">
    <text evidence="1">Belongs to the arylamine N-acetyltransferase family.</text>
</comment>
<organism evidence="2 3">
    <name type="scientific">Providencia huaxiensis</name>
    <dbReference type="NCBI Taxonomy" id="2027290"/>
    <lineage>
        <taxon>Bacteria</taxon>
        <taxon>Pseudomonadati</taxon>
        <taxon>Pseudomonadota</taxon>
        <taxon>Gammaproteobacteria</taxon>
        <taxon>Enterobacterales</taxon>
        <taxon>Morganellaceae</taxon>
        <taxon>Providencia</taxon>
    </lineage>
</organism>
<gene>
    <name evidence="2" type="ORF">NLX89_01095</name>
</gene>
<evidence type="ECO:0000256" key="1">
    <source>
        <dbReference type="ARBA" id="ARBA00006547"/>
    </source>
</evidence>
<dbReference type="RefSeq" id="WP_102138784.1">
    <property type="nucleotide sequence ID" value="NZ_CP031123.2"/>
</dbReference>
<accession>A0ABU2ITS0</accession>